<dbReference type="Gene3D" id="3.40.50.12780">
    <property type="entry name" value="N-terminal domain of ligase-like"/>
    <property type="match status" value="1"/>
</dbReference>
<dbReference type="Gene3D" id="3.40.50.980">
    <property type="match status" value="1"/>
</dbReference>
<dbReference type="PANTHER" id="PTHR43767:SF1">
    <property type="entry name" value="NONRIBOSOMAL PEPTIDE SYNTHASE PES1 (EUROFUNG)-RELATED"/>
    <property type="match status" value="1"/>
</dbReference>
<gene>
    <name evidence="4" type="ORF">GCM10022261_01930</name>
</gene>
<dbReference type="Pfam" id="PF13193">
    <property type="entry name" value="AMP-binding_C"/>
    <property type="match status" value="1"/>
</dbReference>
<accession>A0ABP8EFB5</accession>
<dbReference type="PANTHER" id="PTHR43767">
    <property type="entry name" value="LONG-CHAIN-FATTY-ACID--COA LIGASE"/>
    <property type="match status" value="1"/>
</dbReference>
<keyword evidence="5" id="KW-1185">Reference proteome</keyword>
<sequence>MTASEKIPTTYPSGTAHPGSASRQAVPDRVWAQLYPAGITNHPPEVPGSLVEAWRARVTAGPDAPCIRYFDTTLSAAAVDAASDALACGLQARGVGKSDVVGVYLQNIPQFALAMLALWKIGGTVLILNPMYRNDELRRLIDDSGAVGFICLDRELAEASRTLQGSSVSWILTTSDLDFQTEDDERIFAGVDRVPVGEGGEPADGSDHARSGEPAGASGAADVADLLTVIEDNEGRTPAPVEVGPEDGALLTYTSGTTGTPKGAINTHRNVLSVAVNFNRWQGIGEEDVVLAVAPLFHITGAVASAAATLMSPAALVFINRVQPEVLLDSFNRHRVTVTVGAITVFNALLALDRGDAKDLRTVRWLYSGGAPIPPSTVERFEQRFGHYIHNIYGMTETASAVIAVPPGLRAPVDEASGTLSIGVPTPGLDARVITPDGTEASAGQEGELQMRGPQIMPEYLGKPEETAQVLSDDGWLSSGDVAIIDAQGWVYLVDRLKDQINASGFKVWPREVEDVLYQHPDVHEVAVVGEPDEYRGETVAAYISLRAGASATADELQAFAKDRLAAYKYPRRIRLIDDLPKTQTGKIKRRELRDRR</sequence>
<evidence type="ECO:0000256" key="1">
    <source>
        <dbReference type="SAM" id="MobiDB-lite"/>
    </source>
</evidence>
<name>A0ABP8EFB5_9MICO</name>
<evidence type="ECO:0000313" key="5">
    <source>
        <dbReference type="Proteomes" id="UP001501586"/>
    </source>
</evidence>
<dbReference type="InterPro" id="IPR020845">
    <property type="entry name" value="AMP-binding_CS"/>
</dbReference>
<feature type="region of interest" description="Disordered" evidence="1">
    <location>
        <begin position="194"/>
        <end position="218"/>
    </location>
</feature>
<dbReference type="PROSITE" id="PS00455">
    <property type="entry name" value="AMP_BINDING"/>
    <property type="match status" value="1"/>
</dbReference>
<protein>
    <recommendedName>
        <fullName evidence="6">Long-chain acyl-CoA synthetase</fullName>
    </recommendedName>
</protein>
<dbReference type="RefSeq" id="WP_236865122.1">
    <property type="nucleotide sequence ID" value="NZ_BAABAZ010000003.1"/>
</dbReference>
<dbReference type="InterPro" id="IPR042099">
    <property type="entry name" value="ANL_N_sf"/>
</dbReference>
<evidence type="ECO:0000259" key="3">
    <source>
        <dbReference type="Pfam" id="PF13193"/>
    </source>
</evidence>
<dbReference type="InterPro" id="IPR050237">
    <property type="entry name" value="ATP-dep_AMP-bd_enzyme"/>
</dbReference>
<feature type="region of interest" description="Disordered" evidence="1">
    <location>
        <begin position="1"/>
        <end position="22"/>
    </location>
</feature>
<organism evidence="4 5">
    <name type="scientific">Brevibacterium daeguense</name>
    <dbReference type="NCBI Taxonomy" id="909936"/>
    <lineage>
        <taxon>Bacteria</taxon>
        <taxon>Bacillati</taxon>
        <taxon>Actinomycetota</taxon>
        <taxon>Actinomycetes</taxon>
        <taxon>Micrococcales</taxon>
        <taxon>Brevibacteriaceae</taxon>
        <taxon>Brevibacterium</taxon>
    </lineage>
</organism>
<dbReference type="Proteomes" id="UP001501586">
    <property type="component" value="Unassembled WGS sequence"/>
</dbReference>
<dbReference type="InterPro" id="IPR025110">
    <property type="entry name" value="AMP-bd_C"/>
</dbReference>
<evidence type="ECO:0000259" key="2">
    <source>
        <dbReference type="Pfam" id="PF00501"/>
    </source>
</evidence>
<dbReference type="Gene3D" id="3.30.300.30">
    <property type="match status" value="1"/>
</dbReference>
<dbReference type="InterPro" id="IPR045851">
    <property type="entry name" value="AMP-bd_C_sf"/>
</dbReference>
<proteinExistence type="predicted"/>
<dbReference type="Pfam" id="PF00501">
    <property type="entry name" value="AMP-binding"/>
    <property type="match status" value="1"/>
</dbReference>
<dbReference type="EMBL" id="BAABAZ010000003">
    <property type="protein sequence ID" value="GAA4282662.1"/>
    <property type="molecule type" value="Genomic_DNA"/>
</dbReference>
<reference evidence="5" key="1">
    <citation type="journal article" date="2019" name="Int. J. Syst. Evol. Microbiol.">
        <title>The Global Catalogue of Microorganisms (GCM) 10K type strain sequencing project: providing services to taxonomists for standard genome sequencing and annotation.</title>
        <authorList>
            <consortium name="The Broad Institute Genomics Platform"/>
            <consortium name="The Broad Institute Genome Sequencing Center for Infectious Disease"/>
            <person name="Wu L."/>
            <person name="Ma J."/>
        </authorList>
    </citation>
    <scope>NUCLEOTIDE SEQUENCE [LARGE SCALE GENOMIC DNA]</scope>
    <source>
        <strain evidence="5">JCM 17458</strain>
    </source>
</reference>
<dbReference type="SUPFAM" id="SSF56801">
    <property type="entry name" value="Acetyl-CoA synthetase-like"/>
    <property type="match status" value="1"/>
</dbReference>
<evidence type="ECO:0008006" key="6">
    <source>
        <dbReference type="Google" id="ProtNLM"/>
    </source>
</evidence>
<comment type="caution">
    <text evidence="4">The sequence shown here is derived from an EMBL/GenBank/DDBJ whole genome shotgun (WGS) entry which is preliminary data.</text>
</comment>
<evidence type="ECO:0000313" key="4">
    <source>
        <dbReference type="EMBL" id="GAA4282662.1"/>
    </source>
</evidence>
<feature type="domain" description="AMP-dependent synthetase/ligase" evidence="2">
    <location>
        <begin position="56"/>
        <end position="461"/>
    </location>
</feature>
<feature type="domain" description="AMP-binding enzyme C-terminal" evidence="3">
    <location>
        <begin position="512"/>
        <end position="587"/>
    </location>
</feature>
<dbReference type="InterPro" id="IPR000873">
    <property type="entry name" value="AMP-dep_synth/lig_dom"/>
</dbReference>